<evidence type="ECO:0000313" key="1">
    <source>
        <dbReference type="EMBL" id="KAF0047302.1"/>
    </source>
</evidence>
<dbReference type="EMBL" id="VEVO01000001">
    <property type="protein sequence ID" value="KAF0047302.1"/>
    <property type="molecule type" value="Genomic_DNA"/>
</dbReference>
<reference evidence="1 2" key="1">
    <citation type="submission" date="2019-06" db="EMBL/GenBank/DDBJ databases">
        <title>Draft genomes of female and male turbot (Scophthalmus maximus).</title>
        <authorList>
            <person name="Xu H."/>
            <person name="Xu X.-W."/>
            <person name="Shao C."/>
            <person name="Chen S."/>
        </authorList>
    </citation>
    <scope>NUCLEOTIDE SEQUENCE [LARGE SCALE GENOMIC DNA]</scope>
    <source>
        <strain evidence="1">Ysfricsl-2016a</strain>
        <tissue evidence="1">Blood</tissue>
    </source>
</reference>
<comment type="caution">
    <text evidence="1">The sequence shown here is derived from an EMBL/GenBank/DDBJ whole genome shotgun (WGS) entry which is preliminary data.</text>
</comment>
<protein>
    <submittedName>
        <fullName evidence="1">Uncharacterized protein</fullName>
    </submittedName>
</protein>
<accession>A0A6A4TZ37</accession>
<gene>
    <name evidence="1" type="ORF">F2P81_000935</name>
</gene>
<organism evidence="1 2">
    <name type="scientific">Scophthalmus maximus</name>
    <name type="common">Turbot</name>
    <name type="synonym">Psetta maxima</name>
    <dbReference type="NCBI Taxonomy" id="52904"/>
    <lineage>
        <taxon>Eukaryota</taxon>
        <taxon>Metazoa</taxon>
        <taxon>Chordata</taxon>
        <taxon>Craniata</taxon>
        <taxon>Vertebrata</taxon>
        <taxon>Euteleostomi</taxon>
        <taxon>Actinopterygii</taxon>
        <taxon>Neopterygii</taxon>
        <taxon>Teleostei</taxon>
        <taxon>Neoteleostei</taxon>
        <taxon>Acanthomorphata</taxon>
        <taxon>Carangaria</taxon>
        <taxon>Pleuronectiformes</taxon>
        <taxon>Pleuronectoidei</taxon>
        <taxon>Scophthalmidae</taxon>
        <taxon>Scophthalmus</taxon>
    </lineage>
</organism>
<dbReference type="Proteomes" id="UP000438429">
    <property type="component" value="Unassembled WGS sequence"/>
</dbReference>
<dbReference type="AlphaFoldDB" id="A0A6A4TZ37"/>
<evidence type="ECO:0000313" key="2">
    <source>
        <dbReference type="Proteomes" id="UP000438429"/>
    </source>
</evidence>
<proteinExistence type="predicted"/>
<sequence length="97" mass="10769">MASSSCPVLLTGTAELTTWKFVDVMFTPYCFKRSSCHLHLMTFFLELEAEGTVDLPSSSSKVLQLTPAKSSGQLSEQSEVRLTQNSPRYFLNIVSES</sequence>
<name>A0A6A4TZ37_SCOMX</name>